<evidence type="ECO:0000313" key="3">
    <source>
        <dbReference type="Proteomes" id="UP000886653"/>
    </source>
</evidence>
<gene>
    <name evidence="2" type="ORF">CROQUDRAFT_655269</name>
</gene>
<name>A0A9P6TDW8_9BASI</name>
<organism evidence="2 3">
    <name type="scientific">Cronartium quercuum f. sp. fusiforme G11</name>
    <dbReference type="NCBI Taxonomy" id="708437"/>
    <lineage>
        <taxon>Eukaryota</taxon>
        <taxon>Fungi</taxon>
        <taxon>Dikarya</taxon>
        <taxon>Basidiomycota</taxon>
        <taxon>Pucciniomycotina</taxon>
        <taxon>Pucciniomycetes</taxon>
        <taxon>Pucciniales</taxon>
        <taxon>Coleosporiaceae</taxon>
        <taxon>Cronartium</taxon>
    </lineage>
</organism>
<proteinExistence type="predicted"/>
<protein>
    <submittedName>
        <fullName evidence="2">Uncharacterized protein</fullName>
    </submittedName>
</protein>
<keyword evidence="3" id="KW-1185">Reference proteome</keyword>
<feature type="region of interest" description="Disordered" evidence="1">
    <location>
        <begin position="28"/>
        <end position="49"/>
    </location>
</feature>
<reference evidence="2" key="1">
    <citation type="submission" date="2013-11" db="EMBL/GenBank/DDBJ databases">
        <title>Genome sequence of the fusiform rust pathogen reveals effectors for host alternation and coevolution with pine.</title>
        <authorList>
            <consortium name="DOE Joint Genome Institute"/>
            <person name="Smith K."/>
            <person name="Pendleton A."/>
            <person name="Kubisiak T."/>
            <person name="Anderson C."/>
            <person name="Salamov A."/>
            <person name="Aerts A."/>
            <person name="Riley R."/>
            <person name="Clum A."/>
            <person name="Lindquist E."/>
            <person name="Ence D."/>
            <person name="Campbell M."/>
            <person name="Kronenberg Z."/>
            <person name="Feau N."/>
            <person name="Dhillon B."/>
            <person name="Hamelin R."/>
            <person name="Burleigh J."/>
            <person name="Smith J."/>
            <person name="Yandell M."/>
            <person name="Nelson C."/>
            <person name="Grigoriev I."/>
            <person name="Davis J."/>
        </authorList>
    </citation>
    <scope>NUCLEOTIDE SEQUENCE</scope>
    <source>
        <strain evidence="2">G11</strain>
    </source>
</reference>
<comment type="caution">
    <text evidence="2">The sequence shown here is derived from an EMBL/GenBank/DDBJ whole genome shotgun (WGS) entry which is preliminary data.</text>
</comment>
<dbReference type="EMBL" id="MU167240">
    <property type="protein sequence ID" value="KAG0148135.1"/>
    <property type="molecule type" value="Genomic_DNA"/>
</dbReference>
<dbReference type="AlphaFoldDB" id="A0A9P6TDW8"/>
<evidence type="ECO:0000313" key="2">
    <source>
        <dbReference type="EMBL" id="KAG0148135.1"/>
    </source>
</evidence>
<evidence type="ECO:0000256" key="1">
    <source>
        <dbReference type="SAM" id="MobiDB-lite"/>
    </source>
</evidence>
<dbReference type="Proteomes" id="UP000886653">
    <property type="component" value="Unassembled WGS sequence"/>
</dbReference>
<sequence>MVRLVVEFKGSTGKFGEEGSVRLNIKLVRPDDEPKPEGQENPKGKRREDLFGTRRHVIAGGVLIPCRFAGLAVTFFTLGQLAGIACSTATGTDATNAYRGLRRLGQSIAMLETKGRDERRKKARTSGLVDRLRERLRKLKRPDEIRLRASRRGVPLERVERSAADLVGAEDGLRRLPVLGS</sequence>
<accession>A0A9P6TDW8</accession>